<feature type="compositionally biased region" description="Basic and acidic residues" evidence="1">
    <location>
        <begin position="152"/>
        <end position="172"/>
    </location>
</feature>
<dbReference type="EMBL" id="CANTFL010000375">
    <property type="protein sequence ID" value="CAI5721456.1"/>
    <property type="molecule type" value="Genomic_DNA"/>
</dbReference>
<keyword evidence="3" id="KW-1185">Reference proteome</keyword>
<feature type="region of interest" description="Disordered" evidence="1">
    <location>
        <begin position="81"/>
        <end position="195"/>
    </location>
</feature>
<evidence type="ECO:0000256" key="1">
    <source>
        <dbReference type="SAM" id="MobiDB-lite"/>
    </source>
</evidence>
<evidence type="ECO:0000313" key="3">
    <source>
        <dbReference type="Proteomes" id="UP001162031"/>
    </source>
</evidence>
<feature type="region of interest" description="Disordered" evidence="1">
    <location>
        <begin position="227"/>
        <end position="248"/>
    </location>
</feature>
<feature type="compositionally biased region" description="Polar residues" evidence="1">
    <location>
        <begin position="178"/>
        <end position="193"/>
    </location>
</feature>
<reference evidence="2" key="1">
    <citation type="submission" date="2022-12" db="EMBL/GenBank/DDBJ databases">
        <authorList>
            <person name="Webb A."/>
        </authorList>
    </citation>
    <scope>NUCLEOTIDE SEQUENCE</scope>
    <source>
        <strain evidence="2">Hp1</strain>
    </source>
</reference>
<gene>
    <name evidence="2" type="ORF">HBR001_LOCUS2632</name>
</gene>
<comment type="caution">
    <text evidence="2">The sequence shown here is derived from an EMBL/GenBank/DDBJ whole genome shotgun (WGS) entry which is preliminary data.</text>
</comment>
<feature type="compositionally biased region" description="Low complexity" evidence="1">
    <location>
        <begin position="90"/>
        <end position="99"/>
    </location>
</feature>
<protein>
    <recommendedName>
        <fullName evidence="4">RxLR effector candidate protein</fullName>
    </recommendedName>
</protein>
<name>A0AAV0TL95_HYABA</name>
<proteinExistence type="predicted"/>
<dbReference type="Proteomes" id="UP001162031">
    <property type="component" value="Unassembled WGS sequence"/>
</dbReference>
<evidence type="ECO:0000313" key="2">
    <source>
        <dbReference type="EMBL" id="CAI5721456.1"/>
    </source>
</evidence>
<feature type="compositionally biased region" description="Polar residues" evidence="1">
    <location>
        <begin position="7"/>
        <end position="20"/>
    </location>
</feature>
<feature type="region of interest" description="Disordered" evidence="1">
    <location>
        <begin position="1"/>
        <end position="20"/>
    </location>
</feature>
<evidence type="ECO:0008006" key="4">
    <source>
        <dbReference type="Google" id="ProtNLM"/>
    </source>
</evidence>
<organism evidence="2 3">
    <name type="scientific">Hyaloperonospora brassicae</name>
    <name type="common">Brassica downy mildew</name>
    <name type="synonym">Peronospora brassicae</name>
    <dbReference type="NCBI Taxonomy" id="162125"/>
    <lineage>
        <taxon>Eukaryota</taxon>
        <taxon>Sar</taxon>
        <taxon>Stramenopiles</taxon>
        <taxon>Oomycota</taxon>
        <taxon>Peronosporomycetes</taxon>
        <taxon>Peronosporales</taxon>
        <taxon>Peronosporaceae</taxon>
        <taxon>Hyaloperonospora</taxon>
    </lineage>
</organism>
<accession>A0AAV0TL95</accession>
<dbReference type="AlphaFoldDB" id="A0AAV0TL95"/>
<sequence>MGHQLVASPSSPRSQAPLLSSSWDGKCHCCRKLMSRCSCYHETESDVEAMDRRGREAAHVLIDATEPRPLWNALRKMHRRSTVTHRHKSLSSVLLSASSGGTSKEKDHRTSRAALPPLSVPPPAPATSSCWSQHVHRRSEARSRPSTRRHKTELSRDRSRDCSTRSHKEKLQHGSIPTCATSTSTSSRYQVTRETSKEVGVSCSMRSTNGTDMDLTSSVCYPKEKFYDGPEDEIEPSSGSVDGTVWEL</sequence>